<dbReference type="InterPro" id="IPR008701">
    <property type="entry name" value="NPP1"/>
</dbReference>
<gene>
    <name evidence="2" type="ORF">MPH_06622</name>
</gene>
<accession>K2SH59</accession>
<evidence type="ECO:0000313" key="3">
    <source>
        <dbReference type="Proteomes" id="UP000007129"/>
    </source>
</evidence>
<dbReference type="AlphaFoldDB" id="K2SH59"/>
<feature type="compositionally biased region" description="Basic residues" evidence="1">
    <location>
        <begin position="72"/>
        <end position="85"/>
    </location>
</feature>
<feature type="compositionally biased region" description="Low complexity" evidence="1">
    <location>
        <begin position="86"/>
        <end position="112"/>
    </location>
</feature>
<dbReference type="Pfam" id="PF05630">
    <property type="entry name" value="NPP1"/>
    <property type="match status" value="1"/>
</dbReference>
<feature type="region of interest" description="Disordered" evidence="1">
    <location>
        <begin position="59"/>
        <end position="164"/>
    </location>
</feature>
<dbReference type="EMBL" id="AHHD01000284">
    <property type="protein sequence ID" value="EKG16185.1"/>
    <property type="molecule type" value="Genomic_DNA"/>
</dbReference>
<dbReference type="InParanoid" id="K2SH59"/>
<dbReference type="Proteomes" id="UP000007129">
    <property type="component" value="Unassembled WGS sequence"/>
</dbReference>
<protein>
    <submittedName>
        <fullName evidence="2">Necrosis inducing</fullName>
    </submittedName>
</protein>
<evidence type="ECO:0000256" key="1">
    <source>
        <dbReference type="SAM" id="MobiDB-lite"/>
    </source>
</evidence>
<sequence>MYSWFMPKDQIVDGGGNAGHRQDWENVVVCHTSVLSFLSLPLSTWQFLTSFVSQIDCHRQPGQREPQGLGSRRLRPRRLQRRTPPRRCVTATACRSSTSPTSRRTTRCSSRPVQAATSGWPTGPICPPRRGTLSSPPTSARPTCLSRTATESPTWTRSTPALRI</sequence>
<reference evidence="2 3" key="1">
    <citation type="journal article" date="2012" name="BMC Genomics">
        <title>Tools to kill: Genome of one of the most destructive plant pathogenic fungi Macrophomina phaseolina.</title>
        <authorList>
            <person name="Islam M.S."/>
            <person name="Haque M.S."/>
            <person name="Islam M.M."/>
            <person name="Emdad E.M."/>
            <person name="Halim A."/>
            <person name="Hossen Q.M.M."/>
            <person name="Hossain M.Z."/>
            <person name="Ahmed B."/>
            <person name="Rahim S."/>
            <person name="Rahman M.S."/>
            <person name="Alam M.M."/>
            <person name="Hou S."/>
            <person name="Wan X."/>
            <person name="Saito J.A."/>
            <person name="Alam M."/>
        </authorList>
    </citation>
    <scope>NUCLEOTIDE SEQUENCE [LARGE SCALE GENOMIC DNA]</scope>
    <source>
        <strain evidence="2 3">MS6</strain>
    </source>
</reference>
<dbReference type="HOGENOM" id="CLU_1619353_0_0_1"/>
<comment type="caution">
    <text evidence="2">The sequence shown here is derived from an EMBL/GenBank/DDBJ whole genome shotgun (WGS) entry which is preliminary data.</text>
</comment>
<evidence type="ECO:0000313" key="2">
    <source>
        <dbReference type="EMBL" id="EKG16185.1"/>
    </source>
</evidence>
<name>K2SH59_MACPH</name>
<organism evidence="2 3">
    <name type="scientific">Macrophomina phaseolina (strain MS6)</name>
    <name type="common">Charcoal rot fungus</name>
    <dbReference type="NCBI Taxonomy" id="1126212"/>
    <lineage>
        <taxon>Eukaryota</taxon>
        <taxon>Fungi</taxon>
        <taxon>Dikarya</taxon>
        <taxon>Ascomycota</taxon>
        <taxon>Pezizomycotina</taxon>
        <taxon>Dothideomycetes</taxon>
        <taxon>Dothideomycetes incertae sedis</taxon>
        <taxon>Botryosphaeriales</taxon>
        <taxon>Botryosphaeriaceae</taxon>
        <taxon>Macrophomina</taxon>
    </lineage>
</organism>
<proteinExistence type="predicted"/>
<dbReference type="VEuPathDB" id="FungiDB:MPH_06622"/>
<feature type="compositionally biased region" description="Polar residues" evidence="1">
    <location>
        <begin position="132"/>
        <end position="164"/>
    </location>
</feature>